<dbReference type="InterPro" id="IPR027417">
    <property type="entry name" value="P-loop_NTPase"/>
</dbReference>
<feature type="region of interest" description="Disordered" evidence="7">
    <location>
        <begin position="234"/>
        <end position="277"/>
    </location>
</feature>
<comment type="catalytic activity">
    <reaction evidence="6">
        <text>GTP + H2O = GDP + phosphate + H(+)</text>
        <dbReference type="Rhea" id="RHEA:19669"/>
        <dbReference type="ChEBI" id="CHEBI:15377"/>
        <dbReference type="ChEBI" id="CHEBI:15378"/>
        <dbReference type="ChEBI" id="CHEBI:37565"/>
        <dbReference type="ChEBI" id="CHEBI:43474"/>
        <dbReference type="ChEBI" id="CHEBI:58189"/>
    </reaction>
    <physiologicalReaction direction="left-to-right" evidence="6">
        <dbReference type="Rhea" id="RHEA:19670"/>
    </physiologicalReaction>
</comment>
<accession>A0A1N7NMQ7</accession>
<organism evidence="9 10">
    <name type="scientific">Insolitispirillum peregrinum</name>
    <dbReference type="NCBI Taxonomy" id="80876"/>
    <lineage>
        <taxon>Bacteria</taxon>
        <taxon>Pseudomonadati</taxon>
        <taxon>Pseudomonadota</taxon>
        <taxon>Alphaproteobacteria</taxon>
        <taxon>Rhodospirillales</taxon>
        <taxon>Novispirillaceae</taxon>
        <taxon>Insolitispirillum</taxon>
    </lineage>
</organism>
<dbReference type="InterPro" id="IPR051316">
    <property type="entry name" value="Zinc-reg_GTPase_activator"/>
</dbReference>
<proteinExistence type="inferred from homology"/>
<dbReference type="RefSeq" id="WP_076401141.1">
    <property type="nucleotide sequence ID" value="NZ_FTOA01000005.1"/>
</dbReference>
<dbReference type="PANTHER" id="PTHR13748">
    <property type="entry name" value="COBW-RELATED"/>
    <property type="match status" value="1"/>
</dbReference>
<comment type="function">
    <text evidence="5">Zinc chaperone that directly transfers zinc cofactor to target proteins, thereby activating them. Zinc is transferred from the CXCC motif in the GTPase domain to the zinc binding site in target proteins in a process requiring GTP hydrolysis.</text>
</comment>
<dbReference type="InterPro" id="IPR003495">
    <property type="entry name" value="CobW/HypB/UreG_nucleotide-bd"/>
</dbReference>
<dbReference type="SUPFAM" id="SSF52540">
    <property type="entry name" value="P-loop containing nucleoside triphosphate hydrolases"/>
    <property type="match status" value="1"/>
</dbReference>
<feature type="domain" description="CobW C-terminal" evidence="8">
    <location>
        <begin position="284"/>
        <end position="378"/>
    </location>
</feature>
<evidence type="ECO:0000256" key="1">
    <source>
        <dbReference type="ARBA" id="ARBA00022741"/>
    </source>
</evidence>
<dbReference type="GO" id="GO:0000166">
    <property type="term" value="F:nucleotide binding"/>
    <property type="evidence" value="ECO:0007669"/>
    <property type="project" value="UniProtKB-KW"/>
</dbReference>
<dbReference type="SUPFAM" id="SSF90002">
    <property type="entry name" value="Hypothetical protein YjiA, C-terminal domain"/>
    <property type="match status" value="1"/>
</dbReference>
<evidence type="ECO:0000256" key="6">
    <source>
        <dbReference type="ARBA" id="ARBA00049117"/>
    </source>
</evidence>
<evidence type="ECO:0000259" key="8">
    <source>
        <dbReference type="SMART" id="SM00833"/>
    </source>
</evidence>
<dbReference type="InterPro" id="IPR036627">
    <property type="entry name" value="CobW-likC_sf"/>
</dbReference>
<evidence type="ECO:0000256" key="5">
    <source>
        <dbReference type="ARBA" id="ARBA00045658"/>
    </source>
</evidence>
<dbReference type="PANTHER" id="PTHR13748:SF62">
    <property type="entry name" value="COBW DOMAIN-CONTAINING PROTEIN"/>
    <property type="match status" value="1"/>
</dbReference>
<dbReference type="AlphaFoldDB" id="A0A1N7NMQ7"/>
<dbReference type="Gene3D" id="3.40.50.300">
    <property type="entry name" value="P-loop containing nucleotide triphosphate hydrolases"/>
    <property type="match status" value="1"/>
</dbReference>
<keyword evidence="1" id="KW-0547">Nucleotide-binding</keyword>
<evidence type="ECO:0000313" key="9">
    <source>
        <dbReference type="EMBL" id="SIS99449.1"/>
    </source>
</evidence>
<evidence type="ECO:0000313" key="10">
    <source>
        <dbReference type="Proteomes" id="UP000185678"/>
    </source>
</evidence>
<keyword evidence="3" id="KW-0143">Chaperone</keyword>
<dbReference type="CDD" id="cd03112">
    <property type="entry name" value="CobW-like"/>
    <property type="match status" value="1"/>
</dbReference>
<dbReference type="Pfam" id="PF02492">
    <property type="entry name" value="cobW"/>
    <property type="match status" value="1"/>
</dbReference>
<dbReference type="STRING" id="80876.SAMN05421779_105228"/>
<dbReference type="EMBL" id="FTOA01000005">
    <property type="protein sequence ID" value="SIS99449.1"/>
    <property type="molecule type" value="Genomic_DNA"/>
</dbReference>
<protein>
    <submittedName>
        <fullName evidence="9">GTPase, G3E family</fullName>
    </submittedName>
</protein>
<gene>
    <name evidence="9" type="ORF">SAMN05421779_105228</name>
</gene>
<comment type="similarity">
    <text evidence="4">Belongs to the SIMIBI class G3E GTPase family. ZNG1 subfamily.</text>
</comment>
<dbReference type="InterPro" id="IPR011629">
    <property type="entry name" value="CobW-like_C"/>
</dbReference>
<evidence type="ECO:0000256" key="2">
    <source>
        <dbReference type="ARBA" id="ARBA00022801"/>
    </source>
</evidence>
<keyword evidence="2" id="KW-0378">Hydrolase</keyword>
<evidence type="ECO:0000256" key="3">
    <source>
        <dbReference type="ARBA" id="ARBA00023186"/>
    </source>
</evidence>
<evidence type="ECO:0000256" key="4">
    <source>
        <dbReference type="ARBA" id="ARBA00034320"/>
    </source>
</evidence>
<evidence type="ECO:0000256" key="7">
    <source>
        <dbReference type="SAM" id="MobiDB-lite"/>
    </source>
</evidence>
<dbReference type="OrthoDB" id="9808822at2"/>
<sequence length="383" mass="42465">MSDTPLPLADTIPVTILTGFLGSGKTTLLNALLKHPAMGETAVVINEFGEIGLDHLLVEAVDDDVVLLNSGCVCCTVRSDLVTTLRDLFLKRVRGVVPEFTRMVIETTGLADPAPILHTLMTDPLLSARYRLDGIVTTVDAVNATSQLDRQPEAVKQIAVSDRLVLTKGDLLAGPAAREALVARLRRINPAAPLLWVEHGQAEPDELINAGLFSSASKHPDVARWLREEAYREAEAHEGHHHDHHHGHDCTHEHCDHPDHHHGHDHEGHEHHHHHDVNRHDDRVRAYSLAFEQPLDWDAFVTAMEILIASRGEDLLRIKGILNVKDEPKPVVVHGVQHVFHPPAGLPGWPSDDHRSRIVFITRDIDRALIERLLVDTLGQSPV</sequence>
<dbReference type="Pfam" id="PF07683">
    <property type="entry name" value="CobW_C"/>
    <property type="match status" value="1"/>
</dbReference>
<reference evidence="9 10" key="1">
    <citation type="submission" date="2017-01" db="EMBL/GenBank/DDBJ databases">
        <authorList>
            <person name="Mah S.A."/>
            <person name="Swanson W.J."/>
            <person name="Moy G.W."/>
            <person name="Vacquier V.D."/>
        </authorList>
    </citation>
    <scope>NUCLEOTIDE SEQUENCE [LARGE SCALE GENOMIC DNA]</scope>
    <source>
        <strain evidence="9 10">DSM 11589</strain>
    </source>
</reference>
<dbReference type="Gene3D" id="3.30.1220.10">
    <property type="entry name" value="CobW-like, C-terminal domain"/>
    <property type="match status" value="1"/>
</dbReference>
<dbReference type="GO" id="GO:0005737">
    <property type="term" value="C:cytoplasm"/>
    <property type="evidence" value="ECO:0007669"/>
    <property type="project" value="TreeGrafter"/>
</dbReference>
<dbReference type="Proteomes" id="UP000185678">
    <property type="component" value="Unassembled WGS sequence"/>
</dbReference>
<dbReference type="SMART" id="SM00833">
    <property type="entry name" value="CobW_C"/>
    <property type="match status" value="1"/>
</dbReference>
<dbReference type="GO" id="GO:0016787">
    <property type="term" value="F:hydrolase activity"/>
    <property type="evidence" value="ECO:0007669"/>
    <property type="project" value="UniProtKB-KW"/>
</dbReference>
<name>A0A1N7NMQ7_9PROT</name>
<keyword evidence="10" id="KW-1185">Reference proteome</keyword>
<feature type="compositionally biased region" description="Basic and acidic residues" evidence="7">
    <location>
        <begin position="234"/>
        <end position="270"/>
    </location>
</feature>